<comment type="caution">
    <text evidence="2">The sequence shown here is derived from an EMBL/GenBank/DDBJ whole genome shotgun (WGS) entry which is preliminary data.</text>
</comment>
<gene>
    <name evidence="2" type="ORF">FVP33_08925</name>
</gene>
<dbReference type="PANTHER" id="PTHR43649">
    <property type="entry name" value="ARABINOSE-BINDING PROTEIN-RELATED"/>
    <property type="match status" value="1"/>
</dbReference>
<organism evidence="2 3">
    <name type="scientific">Lacisediminihabitans profunda</name>
    <dbReference type="NCBI Taxonomy" id="2594790"/>
    <lineage>
        <taxon>Bacteria</taxon>
        <taxon>Bacillati</taxon>
        <taxon>Actinomycetota</taxon>
        <taxon>Actinomycetes</taxon>
        <taxon>Micrococcales</taxon>
        <taxon>Microbacteriaceae</taxon>
        <taxon>Lacisediminihabitans</taxon>
    </lineage>
</organism>
<sequence length="427" mass="45069">MKRSTTLGVVGTALAVAVVLSACTSTGGAKEGAKSVDPAKATGTIRVLTPAYPASNEGKAAFQAVVDGFNKTYPHVKVEPDFATYATLNEKISTSIASGAGYDVLVTGVGWVQPFAAKNVFEDLGNHGVTKKTLGEKSTPALIPASTYKDKIYAWPLTADARAIGFRKSAFIKAGLDPKNPPTTFKGIKAAAEKLTERDAAGNITRPGFDFNTSPGNYRQAFVQLLAADGKDLYVNGKQNFDNKQGVETLNWMKSMINHVQPFGQQNAALKPMTYTNDAPMGFVGGSIDCSEAGVGQANCDDLGFFLLNNTREVEMVGGNLASVGANSKNKDLAWAFIKSMSSDAALEAMAKLNNQIPATANAADSAIVKSNALSKFVAKNLGRAIYEGGATNWLEVRTDFNSSVDDVLLGKRDAAEVLGELATKSR</sequence>
<name>A0A5C8URV0_9MICO</name>
<dbReference type="InterPro" id="IPR050490">
    <property type="entry name" value="Bact_solute-bd_prot1"/>
</dbReference>
<feature type="chain" id="PRO_5023034701" evidence="1">
    <location>
        <begin position="30"/>
        <end position="427"/>
    </location>
</feature>
<dbReference type="RefSeq" id="WP_147783314.1">
    <property type="nucleotide sequence ID" value="NZ_VRMG01000006.1"/>
</dbReference>
<reference evidence="2 3" key="1">
    <citation type="submission" date="2019-08" db="EMBL/GenBank/DDBJ databases">
        <title>Bacterial whole genome sequence for Glaciihabitans sp. CHu50b-6-2.</title>
        <authorList>
            <person name="Jin L."/>
        </authorList>
    </citation>
    <scope>NUCLEOTIDE SEQUENCE [LARGE SCALE GENOMIC DNA]</scope>
    <source>
        <strain evidence="2 3">CHu50b-6-2</strain>
    </source>
</reference>
<dbReference type="Proteomes" id="UP000321379">
    <property type="component" value="Unassembled WGS sequence"/>
</dbReference>
<dbReference type="EMBL" id="VRMG01000006">
    <property type="protein sequence ID" value="TXN30632.1"/>
    <property type="molecule type" value="Genomic_DNA"/>
</dbReference>
<evidence type="ECO:0000256" key="1">
    <source>
        <dbReference type="SAM" id="SignalP"/>
    </source>
</evidence>
<dbReference type="PROSITE" id="PS51257">
    <property type="entry name" value="PROKAR_LIPOPROTEIN"/>
    <property type="match status" value="1"/>
</dbReference>
<feature type="signal peptide" evidence="1">
    <location>
        <begin position="1"/>
        <end position="29"/>
    </location>
</feature>
<evidence type="ECO:0000313" key="3">
    <source>
        <dbReference type="Proteomes" id="UP000321379"/>
    </source>
</evidence>
<dbReference type="SUPFAM" id="SSF53850">
    <property type="entry name" value="Periplasmic binding protein-like II"/>
    <property type="match status" value="1"/>
</dbReference>
<evidence type="ECO:0000313" key="2">
    <source>
        <dbReference type="EMBL" id="TXN30632.1"/>
    </source>
</evidence>
<dbReference type="Gene3D" id="3.40.190.10">
    <property type="entry name" value="Periplasmic binding protein-like II"/>
    <property type="match status" value="1"/>
</dbReference>
<dbReference type="InterPro" id="IPR006059">
    <property type="entry name" value="SBP"/>
</dbReference>
<keyword evidence="1" id="KW-0732">Signal</keyword>
<dbReference type="PANTHER" id="PTHR43649:SF12">
    <property type="entry name" value="DIACETYLCHITOBIOSE BINDING PROTEIN DASA"/>
    <property type="match status" value="1"/>
</dbReference>
<keyword evidence="3" id="KW-1185">Reference proteome</keyword>
<dbReference type="AlphaFoldDB" id="A0A5C8URV0"/>
<proteinExistence type="predicted"/>
<accession>A0A5C8URV0</accession>
<protein>
    <submittedName>
        <fullName evidence="2">Extracellular solute-binding protein</fullName>
    </submittedName>
</protein>
<dbReference type="Pfam" id="PF01547">
    <property type="entry name" value="SBP_bac_1"/>
    <property type="match status" value="1"/>
</dbReference>